<proteinExistence type="inferred from homology"/>
<dbReference type="PROSITE" id="PS50928">
    <property type="entry name" value="ABC_TM1"/>
    <property type="match status" value="1"/>
</dbReference>
<dbReference type="GO" id="GO:0005886">
    <property type="term" value="C:plasma membrane"/>
    <property type="evidence" value="ECO:0007669"/>
    <property type="project" value="UniProtKB-SubCell"/>
</dbReference>
<evidence type="ECO:0000256" key="1">
    <source>
        <dbReference type="ARBA" id="ARBA00004651"/>
    </source>
</evidence>
<keyword evidence="3" id="KW-1003">Cell membrane</keyword>
<dbReference type="EMBL" id="JACHNH010000001">
    <property type="protein sequence ID" value="MBB4763144.1"/>
    <property type="molecule type" value="Genomic_DNA"/>
</dbReference>
<dbReference type="InterPro" id="IPR035906">
    <property type="entry name" value="MetI-like_sf"/>
</dbReference>
<keyword evidence="4 7" id="KW-0812">Transmembrane</keyword>
<evidence type="ECO:0000256" key="5">
    <source>
        <dbReference type="ARBA" id="ARBA00022989"/>
    </source>
</evidence>
<evidence type="ECO:0000259" key="8">
    <source>
        <dbReference type="PROSITE" id="PS50928"/>
    </source>
</evidence>
<keyword evidence="5 7" id="KW-1133">Transmembrane helix</keyword>
<comment type="caution">
    <text evidence="9">The sequence shown here is derived from an EMBL/GenBank/DDBJ whole genome shotgun (WGS) entry which is preliminary data.</text>
</comment>
<protein>
    <submittedName>
        <fullName evidence="9">ABC-type glycerol-3-phosphate transport system permease component</fullName>
    </submittedName>
</protein>
<feature type="transmembrane region" description="Helical" evidence="7">
    <location>
        <begin position="185"/>
        <end position="206"/>
    </location>
</feature>
<gene>
    <name evidence="9" type="ORF">BJ971_003700</name>
</gene>
<feature type="transmembrane region" description="Helical" evidence="7">
    <location>
        <begin position="72"/>
        <end position="94"/>
    </location>
</feature>
<dbReference type="Pfam" id="PF00528">
    <property type="entry name" value="BPD_transp_1"/>
    <property type="match status" value="1"/>
</dbReference>
<organism evidence="9 10">
    <name type="scientific">Actinoplanes digitatis</name>
    <dbReference type="NCBI Taxonomy" id="1868"/>
    <lineage>
        <taxon>Bacteria</taxon>
        <taxon>Bacillati</taxon>
        <taxon>Actinomycetota</taxon>
        <taxon>Actinomycetes</taxon>
        <taxon>Micromonosporales</taxon>
        <taxon>Micromonosporaceae</taxon>
        <taxon>Actinoplanes</taxon>
    </lineage>
</organism>
<keyword evidence="2 7" id="KW-0813">Transport</keyword>
<feature type="transmembrane region" description="Helical" evidence="7">
    <location>
        <begin position="246"/>
        <end position="263"/>
    </location>
</feature>
<name>A0A7W7MR60_9ACTN</name>
<accession>A0A7W7MR60</accession>
<evidence type="ECO:0000256" key="4">
    <source>
        <dbReference type="ARBA" id="ARBA00022692"/>
    </source>
</evidence>
<dbReference type="PANTHER" id="PTHR43744:SF8">
    <property type="entry name" value="SN-GLYCEROL-3-PHOSPHATE TRANSPORT SYSTEM PERMEASE PROTEIN UGPE"/>
    <property type="match status" value="1"/>
</dbReference>
<dbReference type="CDD" id="cd06261">
    <property type="entry name" value="TM_PBP2"/>
    <property type="match status" value="1"/>
</dbReference>
<dbReference type="Gene3D" id="1.10.3720.10">
    <property type="entry name" value="MetI-like"/>
    <property type="match status" value="1"/>
</dbReference>
<evidence type="ECO:0000256" key="6">
    <source>
        <dbReference type="ARBA" id="ARBA00023136"/>
    </source>
</evidence>
<dbReference type="Proteomes" id="UP000578112">
    <property type="component" value="Unassembled WGS sequence"/>
</dbReference>
<evidence type="ECO:0000256" key="7">
    <source>
        <dbReference type="RuleBase" id="RU363032"/>
    </source>
</evidence>
<dbReference type="RefSeq" id="WP_184994481.1">
    <property type="nucleotide sequence ID" value="NZ_BOMK01000010.1"/>
</dbReference>
<comment type="subcellular location">
    <subcellularLocation>
        <location evidence="1 7">Cell membrane</location>
        <topology evidence="1 7">Multi-pass membrane protein</topology>
    </subcellularLocation>
</comment>
<evidence type="ECO:0000313" key="10">
    <source>
        <dbReference type="Proteomes" id="UP000578112"/>
    </source>
</evidence>
<feature type="transmembrane region" description="Helical" evidence="7">
    <location>
        <begin position="140"/>
        <end position="164"/>
    </location>
</feature>
<dbReference type="PANTHER" id="PTHR43744">
    <property type="entry name" value="ABC TRANSPORTER PERMEASE PROTEIN MG189-RELATED-RELATED"/>
    <property type="match status" value="1"/>
</dbReference>
<evidence type="ECO:0000256" key="2">
    <source>
        <dbReference type="ARBA" id="ARBA00022448"/>
    </source>
</evidence>
<dbReference type="SUPFAM" id="SSF161098">
    <property type="entry name" value="MetI-like"/>
    <property type="match status" value="1"/>
</dbReference>
<reference evidence="9 10" key="1">
    <citation type="submission" date="2020-08" db="EMBL/GenBank/DDBJ databases">
        <title>Sequencing the genomes of 1000 actinobacteria strains.</title>
        <authorList>
            <person name="Klenk H.-P."/>
        </authorList>
    </citation>
    <scope>NUCLEOTIDE SEQUENCE [LARGE SCALE GENOMIC DNA]</scope>
    <source>
        <strain evidence="9 10">DSM 43149</strain>
    </source>
</reference>
<comment type="similarity">
    <text evidence="7">Belongs to the binding-protein-dependent transport system permease family.</text>
</comment>
<dbReference type="GO" id="GO:0055085">
    <property type="term" value="P:transmembrane transport"/>
    <property type="evidence" value="ECO:0007669"/>
    <property type="project" value="InterPro"/>
</dbReference>
<dbReference type="AlphaFoldDB" id="A0A7W7MR60"/>
<dbReference type="InterPro" id="IPR000515">
    <property type="entry name" value="MetI-like"/>
</dbReference>
<keyword evidence="6 7" id="KW-0472">Membrane</keyword>
<sequence>MTAARRYPARFIVLAVLLVLLLLVVAPLLVVALNAVKSPADYAGNGPLSIPESLHLSGIVDFWNRVDFGRKLLNSFVTSAAVAVLAVVLSVLNAYALGIGRVRGRVWFLVFFLVANLLPQEVLVYPLYYLSKGLHLYDSLFSIVIIFTVIQSAFGTYLLSSVYAEFPTELLDAAEVDGAGRWRTLWRVVVPVSRPTLAVLFTFFFIWTWNEFFLPLVFLISNANQTVPVALGVLQGDRQMDATTTSASALIGILPAMLFFLIFQRTLTRGVTAGAIK</sequence>
<keyword evidence="10" id="KW-1185">Reference proteome</keyword>
<evidence type="ECO:0000313" key="9">
    <source>
        <dbReference type="EMBL" id="MBB4763144.1"/>
    </source>
</evidence>
<evidence type="ECO:0000256" key="3">
    <source>
        <dbReference type="ARBA" id="ARBA00022475"/>
    </source>
</evidence>
<feature type="transmembrane region" description="Helical" evidence="7">
    <location>
        <begin position="106"/>
        <end position="128"/>
    </location>
</feature>
<feature type="transmembrane region" description="Helical" evidence="7">
    <location>
        <begin position="212"/>
        <end position="234"/>
    </location>
</feature>
<feature type="domain" description="ABC transmembrane type-1" evidence="8">
    <location>
        <begin position="72"/>
        <end position="263"/>
    </location>
</feature>